<evidence type="ECO:0000313" key="5">
    <source>
        <dbReference type="Proteomes" id="UP000315295"/>
    </source>
</evidence>
<dbReference type="Gene3D" id="1.20.140.40">
    <property type="entry name" value="Invertase/pectin methylesterase inhibitor family protein"/>
    <property type="match status" value="1"/>
</dbReference>
<dbReference type="AlphaFoldDB" id="A0A540M3W1"/>
<keyword evidence="1" id="KW-0732">Signal</keyword>
<dbReference type="PANTHER" id="PTHR31080:SF64">
    <property type="entry name" value="PLANT INVERTASE_PECTIN METHYLESTERASE INHIBITOR SUPERFAMILY PROTEIN"/>
    <property type="match status" value="1"/>
</dbReference>
<organism evidence="4 5">
    <name type="scientific">Malus baccata</name>
    <name type="common">Siberian crab apple</name>
    <name type="synonym">Pyrus baccata</name>
    <dbReference type="NCBI Taxonomy" id="106549"/>
    <lineage>
        <taxon>Eukaryota</taxon>
        <taxon>Viridiplantae</taxon>
        <taxon>Streptophyta</taxon>
        <taxon>Embryophyta</taxon>
        <taxon>Tracheophyta</taxon>
        <taxon>Spermatophyta</taxon>
        <taxon>Magnoliopsida</taxon>
        <taxon>eudicotyledons</taxon>
        <taxon>Gunneridae</taxon>
        <taxon>Pentapetalae</taxon>
        <taxon>rosids</taxon>
        <taxon>fabids</taxon>
        <taxon>Rosales</taxon>
        <taxon>Rosaceae</taxon>
        <taxon>Amygdaloideae</taxon>
        <taxon>Maleae</taxon>
        <taxon>Malus</taxon>
    </lineage>
</organism>
<reference evidence="4 5" key="1">
    <citation type="journal article" date="2019" name="G3 (Bethesda)">
        <title>Sequencing of a Wild Apple (Malus baccata) Genome Unravels the Differences Between Cultivated and Wild Apple Species Regarding Disease Resistance and Cold Tolerance.</title>
        <authorList>
            <person name="Chen X."/>
        </authorList>
    </citation>
    <scope>NUCLEOTIDE SEQUENCE [LARGE SCALE GENOMIC DNA]</scope>
    <source>
        <strain evidence="5">cv. Shandingzi</strain>
        <tissue evidence="4">Leaves</tissue>
    </source>
</reference>
<protein>
    <recommendedName>
        <fullName evidence="3">Pectinesterase inhibitor domain-containing protein</fullName>
    </recommendedName>
</protein>
<comment type="similarity">
    <text evidence="2">Belongs to the PMEI family.</text>
</comment>
<dbReference type="SUPFAM" id="SSF101148">
    <property type="entry name" value="Plant invertase/pectin methylesterase inhibitor"/>
    <property type="match status" value="1"/>
</dbReference>
<sequence>GTPFTEKVQLTKDAIDVGLTHAQGHLDFVSSIPRQSDPRTAAALHDCVKLFGDAIHSFRNALKTLNQLSSPGSPYFREQMLNANLDLGAAGTNAETCKECFEFARDGRLKTEVSKRVEDISRDTNNALTLLEKIGEGAAP</sequence>
<proteinExistence type="inferred from homology"/>
<dbReference type="Pfam" id="PF04043">
    <property type="entry name" value="PMEI"/>
    <property type="match status" value="1"/>
</dbReference>
<comment type="caution">
    <text evidence="4">The sequence shown here is derived from an EMBL/GenBank/DDBJ whole genome shotgun (WGS) entry which is preliminary data.</text>
</comment>
<feature type="non-terminal residue" evidence="4">
    <location>
        <position position="1"/>
    </location>
</feature>
<dbReference type="STRING" id="106549.A0A540M3W1"/>
<accession>A0A540M3W1</accession>
<dbReference type="GO" id="GO:0004857">
    <property type="term" value="F:enzyme inhibitor activity"/>
    <property type="evidence" value="ECO:0007669"/>
    <property type="project" value="InterPro"/>
</dbReference>
<dbReference type="SMART" id="SM00856">
    <property type="entry name" value="PMEI"/>
    <property type="match status" value="1"/>
</dbReference>
<evidence type="ECO:0000256" key="1">
    <source>
        <dbReference type="ARBA" id="ARBA00022729"/>
    </source>
</evidence>
<evidence type="ECO:0000256" key="2">
    <source>
        <dbReference type="ARBA" id="ARBA00038471"/>
    </source>
</evidence>
<dbReference type="PANTHER" id="PTHR31080">
    <property type="entry name" value="PECTINESTERASE INHIBITOR-LIKE"/>
    <property type="match status" value="1"/>
</dbReference>
<evidence type="ECO:0000313" key="4">
    <source>
        <dbReference type="EMBL" id="TQD93415.1"/>
    </source>
</evidence>
<dbReference type="InterPro" id="IPR006501">
    <property type="entry name" value="Pectinesterase_inhib_dom"/>
</dbReference>
<dbReference type="CDD" id="cd15798">
    <property type="entry name" value="PMEI-like_3"/>
    <property type="match status" value="1"/>
</dbReference>
<name>A0A540M3W1_MALBA</name>
<dbReference type="EMBL" id="VIEB01000369">
    <property type="protein sequence ID" value="TQD93415.1"/>
    <property type="molecule type" value="Genomic_DNA"/>
</dbReference>
<feature type="domain" description="Pectinesterase inhibitor" evidence="3">
    <location>
        <begin position="3"/>
        <end position="130"/>
    </location>
</feature>
<dbReference type="InterPro" id="IPR051955">
    <property type="entry name" value="PME_Inhibitor"/>
</dbReference>
<dbReference type="InterPro" id="IPR035513">
    <property type="entry name" value="Invertase/methylesterase_inhib"/>
</dbReference>
<dbReference type="Proteomes" id="UP000315295">
    <property type="component" value="Unassembled WGS sequence"/>
</dbReference>
<dbReference type="NCBIfam" id="TIGR01614">
    <property type="entry name" value="PME_inhib"/>
    <property type="match status" value="1"/>
</dbReference>
<evidence type="ECO:0000259" key="3">
    <source>
        <dbReference type="SMART" id="SM00856"/>
    </source>
</evidence>
<keyword evidence="5" id="KW-1185">Reference proteome</keyword>
<gene>
    <name evidence="4" type="ORF">C1H46_021004</name>
</gene>